<sequence length="868" mass="94553">MNRTAYEAQIRQAESVSLRELELLLSRHDEAFEFAADGTGVDLPDLNSLLHRLRARYAVAGLCDLAPNQLRMTVRLIARVATVAGQPKQQQQRFIFAKEAAGALLDTLIDYYFDGRRSAFFEAHRQAMSAALDAAAGELLGLLRSSDCLTATSAESLIGQATRELSSPQGGGERASPARRLQCLAFLTRLADACRRQKQQQQASSLLLSDDRLHACLCALVDILRWPGRAWLSGEFGGGGGGSPASAVGGVSAASAAAVTEIDGQPVGQQVGQQFLTCAHQFPHWSPDLELSHAAFSVLRRWLLCLLECGSPASVARTGLAVKSDLHSLCWQLLDQCERKPAAQADADSVMPALLNETAELACLLCRLDSGLLARYFTRMEGLYAQLLGPAPPPAQSATLHVTLARFLLTHHASVGKDAPQFLAPLYTVCIDRLINSQEFCLELLRFTADNAEPLCWEHGITVRHFPSFIKLLARWPSTFADMFADKILPACLSPACSLEMLHCLIDLPCLSALYELNRLESLGPDFIAQLPANIQPYALFLTRDTSGAGDTAAKLEVLFDYLSGQQRQQQRQQQQTTGGPLVVAACSASLRLLDEFANLILLLTADEVYSSAANDDVGGGGDCGDCLSRMLPALAERSLLVFGGHRHADAVARRLALLARRLIDRRPRALLDQLDECLDFAAAQWKRAIGRALPMYLTLLWGFGEACSRRRADNDELDGADSGEVAGESEAQRIARLYECLELLAYEILAAKLGWSALPPRLWCCLATSLAKVACSVQDNMHRCLLVLTKIRTYAESCPPSPDCGYAEIQCLLTRLGELLALLRQPTVGPHVLQPDWSTALEGLRAHENPQSVARVTQLVTRLGLEL</sequence>
<dbReference type="Pfam" id="PF14764">
    <property type="entry name" value="SPG48"/>
    <property type="match status" value="1"/>
</dbReference>
<dbReference type="OrthoDB" id="744564at2759"/>
<dbReference type="GO" id="GO:0044599">
    <property type="term" value="C:AP-5 adaptor complex"/>
    <property type="evidence" value="ECO:0007669"/>
    <property type="project" value="InterPro"/>
</dbReference>
<dbReference type="EMBL" id="NIVC01000127">
    <property type="protein sequence ID" value="PAA90085.1"/>
    <property type="molecule type" value="Genomic_DNA"/>
</dbReference>
<dbReference type="Pfam" id="PF25154">
    <property type="entry name" value="TPR_AP5Z1_C"/>
    <property type="match status" value="1"/>
</dbReference>
<keyword evidence="4" id="KW-1185">Reference proteome</keyword>
<proteinExistence type="predicted"/>
<protein>
    <submittedName>
        <fullName evidence="3">Uncharacterized protein</fullName>
    </submittedName>
</protein>
<evidence type="ECO:0000313" key="3">
    <source>
        <dbReference type="EMBL" id="PAA90085.1"/>
    </source>
</evidence>
<dbReference type="AlphaFoldDB" id="A0A267GVR1"/>
<dbReference type="STRING" id="282301.A0A267GVR1"/>
<reference evidence="3 4" key="1">
    <citation type="submission" date="2017-06" db="EMBL/GenBank/DDBJ databases">
        <title>A platform for efficient transgenesis in Macrostomum lignano, a flatworm model organism for stem cell research.</title>
        <authorList>
            <person name="Berezikov E."/>
        </authorList>
    </citation>
    <scope>NUCLEOTIDE SEQUENCE [LARGE SCALE GENOMIC DNA]</scope>
    <source>
        <strain evidence="3">DV1</strain>
        <tissue evidence="3">Whole organism</tissue>
    </source>
</reference>
<feature type="domain" description="AP-5 complex subunit zeta-1 C-terminal TPR" evidence="2">
    <location>
        <begin position="627"/>
        <end position="858"/>
    </location>
</feature>
<dbReference type="InterPro" id="IPR055450">
    <property type="entry name" value="AP5Z1_ARM"/>
</dbReference>
<dbReference type="Proteomes" id="UP000215902">
    <property type="component" value="Unassembled WGS sequence"/>
</dbReference>
<evidence type="ECO:0000313" key="4">
    <source>
        <dbReference type="Proteomes" id="UP000215902"/>
    </source>
</evidence>
<organism evidence="3 4">
    <name type="scientific">Macrostomum lignano</name>
    <dbReference type="NCBI Taxonomy" id="282301"/>
    <lineage>
        <taxon>Eukaryota</taxon>
        <taxon>Metazoa</taxon>
        <taxon>Spiralia</taxon>
        <taxon>Lophotrochozoa</taxon>
        <taxon>Platyhelminthes</taxon>
        <taxon>Rhabditophora</taxon>
        <taxon>Macrostomorpha</taxon>
        <taxon>Macrostomida</taxon>
        <taxon>Macrostomidae</taxon>
        <taxon>Macrostomum</taxon>
    </lineage>
</organism>
<gene>
    <name evidence="3" type="ORF">BOX15_Mlig005957g1</name>
</gene>
<dbReference type="PANTHER" id="PTHR46488">
    <property type="entry name" value="AP-5 COMPLEX SUBUNIT ZETA-1"/>
    <property type="match status" value="1"/>
</dbReference>
<evidence type="ECO:0000259" key="2">
    <source>
        <dbReference type="Pfam" id="PF25154"/>
    </source>
</evidence>
<comment type="caution">
    <text evidence="3">The sequence shown here is derived from an EMBL/GenBank/DDBJ whole genome shotgun (WGS) entry which is preliminary data.</text>
</comment>
<feature type="domain" description="AP-5 complex subunit zeta-1 ARM repeats" evidence="1">
    <location>
        <begin position="354"/>
        <end position="471"/>
    </location>
</feature>
<dbReference type="InterPro" id="IPR056856">
    <property type="entry name" value="TPR_AP5Z1_C"/>
</dbReference>
<dbReference type="PANTHER" id="PTHR46488:SF1">
    <property type="entry name" value="AP-5 COMPLEX SUBUNIT ZETA-1"/>
    <property type="match status" value="1"/>
</dbReference>
<name>A0A267GVR1_9PLAT</name>
<evidence type="ECO:0000259" key="1">
    <source>
        <dbReference type="Pfam" id="PF14764"/>
    </source>
</evidence>
<accession>A0A267GVR1</accession>
<dbReference type="InterPro" id="IPR028222">
    <property type="entry name" value="AP5Z1"/>
</dbReference>